<evidence type="ECO:0000259" key="1">
    <source>
        <dbReference type="Pfam" id="PF03372"/>
    </source>
</evidence>
<protein>
    <recommendedName>
        <fullName evidence="1">Endonuclease/exonuclease/phosphatase domain-containing protein</fullName>
    </recommendedName>
</protein>
<accession>A0A1F7KZR0</accession>
<evidence type="ECO:0000313" key="2">
    <source>
        <dbReference type="EMBL" id="OGK73274.1"/>
    </source>
</evidence>
<dbReference type="Proteomes" id="UP000177050">
    <property type="component" value="Unassembled WGS sequence"/>
</dbReference>
<dbReference type="AlphaFoldDB" id="A0A1F7KZR0"/>
<comment type="caution">
    <text evidence="2">The sequence shown here is derived from an EMBL/GenBank/DDBJ whole genome shotgun (WGS) entry which is preliminary data.</text>
</comment>
<proteinExistence type="predicted"/>
<dbReference type="Pfam" id="PF03372">
    <property type="entry name" value="Exo_endo_phos"/>
    <property type="match status" value="1"/>
</dbReference>
<organism evidence="2 3">
    <name type="scientific">Candidatus Roizmanbacteria bacterium RIFOXYD1_FULL_38_12</name>
    <dbReference type="NCBI Taxonomy" id="1802093"/>
    <lineage>
        <taxon>Bacteria</taxon>
        <taxon>Candidatus Roizmaniibacteriota</taxon>
    </lineage>
</organism>
<dbReference type="InterPro" id="IPR036691">
    <property type="entry name" value="Endo/exonu/phosph_ase_sf"/>
</dbReference>
<name>A0A1F7KZR0_9BACT</name>
<dbReference type="GO" id="GO:0003824">
    <property type="term" value="F:catalytic activity"/>
    <property type="evidence" value="ECO:0007669"/>
    <property type="project" value="InterPro"/>
</dbReference>
<feature type="domain" description="Endonuclease/exonuclease/phosphatase" evidence="1">
    <location>
        <begin position="15"/>
        <end position="267"/>
    </location>
</feature>
<dbReference type="InterPro" id="IPR005135">
    <property type="entry name" value="Endo/exonuclease/phosphatase"/>
</dbReference>
<sequence length="276" mass="32132">MKKDKRDMFKIKLISLNVALFETNNDKIKNFLKKEKPDIVCLQEVTKKVQYSSLKDYISIDTINKATSKLPFSFYAPNTTIQDFKKKDFHGRQNFDIRFNGFIEFGNYIKSKYKIIKGQNVFVQGNFSYITDWASWPKEDPKAVQVVDLEISSSKKIRILNYHGIWSRDKQGTPITQNACQKIKKLARDVSYPSIICGDFNLFPHTDSMKILNDNFVSLVDHYKIKTTRPSSNEHHHLDRNVVDYIYVSPSINILNFHVIDSNVSDHLPLMFSFSI</sequence>
<dbReference type="PANTHER" id="PTHR14859:SF1">
    <property type="entry name" value="PGAP2-INTERACTING PROTEIN"/>
    <property type="match status" value="1"/>
</dbReference>
<dbReference type="GO" id="GO:0016020">
    <property type="term" value="C:membrane"/>
    <property type="evidence" value="ECO:0007669"/>
    <property type="project" value="GOC"/>
</dbReference>
<dbReference type="SUPFAM" id="SSF56219">
    <property type="entry name" value="DNase I-like"/>
    <property type="match status" value="1"/>
</dbReference>
<dbReference type="Gene3D" id="3.60.10.10">
    <property type="entry name" value="Endonuclease/exonuclease/phosphatase"/>
    <property type="match status" value="1"/>
</dbReference>
<dbReference type="PANTHER" id="PTHR14859">
    <property type="entry name" value="CALCOFLUOR WHITE HYPERSENSITIVE PROTEIN PRECURSOR"/>
    <property type="match status" value="1"/>
</dbReference>
<dbReference type="InterPro" id="IPR051916">
    <property type="entry name" value="GPI-anchor_lipid_remodeler"/>
</dbReference>
<dbReference type="GO" id="GO:0006506">
    <property type="term" value="P:GPI anchor biosynthetic process"/>
    <property type="evidence" value="ECO:0007669"/>
    <property type="project" value="TreeGrafter"/>
</dbReference>
<dbReference type="EMBL" id="MGBR01000001">
    <property type="protein sequence ID" value="OGK73274.1"/>
    <property type="molecule type" value="Genomic_DNA"/>
</dbReference>
<evidence type="ECO:0000313" key="3">
    <source>
        <dbReference type="Proteomes" id="UP000177050"/>
    </source>
</evidence>
<reference evidence="2 3" key="1">
    <citation type="journal article" date="2016" name="Nat. Commun.">
        <title>Thousands of microbial genomes shed light on interconnected biogeochemical processes in an aquifer system.</title>
        <authorList>
            <person name="Anantharaman K."/>
            <person name="Brown C.T."/>
            <person name="Hug L.A."/>
            <person name="Sharon I."/>
            <person name="Castelle C.J."/>
            <person name="Probst A.J."/>
            <person name="Thomas B.C."/>
            <person name="Singh A."/>
            <person name="Wilkins M.J."/>
            <person name="Karaoz U."/>
            <person name="Brodie E.L."/>
            <person name="Williams K.H."/>
            <person name="Hubbard S.S."/>
            <person name="Banfield J.F."/>
        </authorList>
    </citation>
    <scope>NUCLEOTIDE SEQUENCE [LARGE SCALE GENOMIC DNA]</scope>
</reference>
<gene>
    <name evidence="2" type="ORF">A3K52_00555</name>
</gene>